<evidence type="ECO:0000256" key="6">
    <source>
        <dbReference type="ARBA" id="ARBA00022747"/>
    </source>
</evidence>
<evidence type="ECO:0000256" key="4">
    <source>
        <dbReference type="ARBA" id="ARBA00022679"/>
    </source>
</evidence>
<dbReference type="PANTHER" id="PTHR42933:SF3">
    <property type="entry name" value="TYPE I RESTRICTION ENZYME MJAVIII METHYLASE SUBUNIT"/>
    <property type="match status" value="1"/>
</dbReference>
<keyword evidence="5" id="KW-0949">S-adenosyl-L-methionine</keyword>
<dbReference type="PRINTS" id="PR00507">
    <property type="entry name" value="N12N6MTFRASE"/>
</dbReference>
<dbReference type="PANTHER" id="PTHR42933">
    <property type="entry name" value="SLR6095 PROTEIN"/>
    <property type="match status" value="1"/>
</dbReference>
<evidence type="ECO:0000259" key="8">
    <source>
        <dbReference type="Pfam" id="PF02384"/>
    </source>
</evidence>
<comment type="catalytic activity">
    <reaction evidence="7">
        <text>a 2'-deoxyadenosine in DNA + S-adenosyl-L-methionine = an N(6)-methyl-2'-deoxyadenosine in DNA + S-adenosyl-L-homocysteine + H(+)</text>
        <dbReference type="Rhea" id="RHEA:15197"/>
        <dbReference type="Rhea" id="RHEA-COMP:12418"/>
        <dbReference type="Rhea" id="RHEA-COMP:12419"/>
        <dbReference type="ChEBI" id="CHEBI:15378"/>
        <dbReference type="ChEBI" id="CHEBI:57856"/>
        <dbReference type="ChEBI" id="CHEBI:59789"/>
        <dbReference type="ChEBI" id="CHEBI:90615"/>
        <dbReference type="ChEBI" id="CHEBI:90616"/>
        <dbReference type="EC" id="2.1.1.72"/>
    </reaction>
</comment>
<keyword evidence="4 9" id="KW-0808">Transferase</keyword>
<dbReference type="EMBL" id="CP032153">
    <property type="protein sequence ID" value="AYN22004.1"/>
    <property type="molecule type" value="Genomic_DNA"/>
</dbReference>
<dbReference type="AlphaFoldDB" id="A0A3G2HY58"/>
<dbReference type="InterPro" id="IPR029063">
    <property type="entry name" value="SAM-dependent_MTases_sf"/>
</dbReference>
<keyword evidence="6" id="KW-0680">Restriction system</keyword>
<dbReference type="Gene3D" id="3.40.50.150">
    <property type="entry name" value="Vaccinia Virus protein VP39"/>
    <property type="match status" value="1"/>
</dbReference>
<dbReference type="EC" id="2.1.1.72" evidence="2"/>
<reference evidence="9 10" key="1">
    <citation type="submission" date="2018-09" db="EMBL/GenBank/DDBJ databases">
        <title>Complete genome sequence of the hydrocarbonoclastic bacterium Alcaligenes aquatilis QD168, isolated from a crude-oil polluted marine sediment of Central Chile.</title>
        <authorList>
            <person name="Duran R.E."/>
            <person name="Barra B."/>
            <person name="Salva-Serra F."/>
            <person name="Mendez V."/>
            <person name="Moore E.R.B."/>
            <person name="Seeger M."/>
        </authorList>
    </citation>
    <scope>NUCLEOTIDE SEQUENCE [LARGE SCALE GENOMIC DNA]</scope>
    <source>
        <strain evidence="9 10">QD168</strain>
    </source>
</reference>
<dbReference type="Proteomes" id="UP000268070">
    <property type="component" value="Chromosome"/>
</dbReference>
<feature type="domain" description="DNA methylase adenine-specific" evidence="8">
    <location>
        <begin position="116"/>
        <end position="204"/>
    </location>
</feature>
<dbReference type="GO" id="GO:0032259">
    <property type="term" value="P:methylation"/>
    <property type="evidence" value="ECO:0007669"/>
    <property type="project" value="UniProtKB-KW"/>
</dbReference>
<evidence type="ECO:0000256" key="3">
    <source>
        <dbReference type="ARBA" id="ARBA00022603"/>
    </source>
</evidence>
<dbReference type="InterPro" id="IPR051537">
    <property type="entry name" value="DNA_Adenine_Mtase"/>
</dbReference>
<dbReference type="OrthoDB" id="9784823at2"/>
<evidence type="ECO:0000256" key="7">
    <source>
        <dbReference type="ARBA" id="ARBA00047942"/>
    </source>
</evidence>
<evidence type="ECO:0000256" key="2">
    <source>
        <dbReference type="ARBA" id="ARBA00011900"/>
    </source>
</evidence>
<dbReference type="RefSeq" id="WP_051316356.1">
    <property type="nucleotide sequence ID" value="NZ_CP032153.1"/>
</dbReference>
<evidence type="ECO:0000256" key="5">
    <source>
        <dbReference type="ARBA" id="ARBA00022691"/>
    </source>
</evidence>
<dbReference type="InterPro" id="IPR003356">
    <property type="entry name" value="DNA_methylase_A-5"/>
</dbReference>
<dbReference type="SUPFAM" id="SSF53335">
    <property type="entry name" value="S-adenosyl-L-methionine-dependent methyltransferases"/>
    <property type="match status" value="1"/>
</dbReference>
<comment type="similarity">
    <text evidence="1">Belongs to the N(4)/N(6)-methyltransferase family.</text>
</comment>
<dbReference type="Pfam" id="PF02384">
    <property type="entry name" value="N6_Mtase"/>
    <property type="match status" value="1"/>
</dbReference>
<dbReference type="GO" id="GO:0009307">
    <property type="term" value="P:DNA restriction-modification system"/>
    <property type="evidence" value="ECO:0007669"/>
    <property type="project" value="UniProtKB-KW"/>
</dbReference>
<dbReference type="GO" id="GO:0009007">
    <property type="term" value="F:site-specific DNA-methyltransferase (adenine-specific) activity"/>
    <property type="evidence" value="ECO:0007669"/>
    <property type="project" value="UniProtKB-EC"/>
</dbReference>
<dbReference type="GO" id="GO:0008170">
    <property type="term" value="F:N-methyltransferase activity"/>
    <property type="evidence" value="ECO:0007669"/>
    <property type="project" value="InterPro"/>
</dbReference>
<evidence type="ECO:0000256" key="1">
    <source>
        <dbReference type="ARBA" id="ARBA00006594"/>
    </source>
</evidence>
<organism evidence="9 10">
    <name type="scientific">Alcaligenes aquatilis</name>
    <dbReference type="NCBI Taxonomy" id="323284"/>
    <lineage>
        <taxon>Bacteria</taxon>
        <taxon>Pseudomonadati</taxon>
        <taxon>Pseudomonadota</taxon>
        <taxon>Betaproteobacteria</taxon>
        <taxon>Burkholderiales</taxon>
        <taxon>Alcaligenaceae</taxon>
        <taxon>Alcaligenes</taxon>
    </lineage>
</organism>
<sequence length="288" mass="32086">MATKAQQQKFINTADEHQQQIIKLLRAVACYRGLDQTWSDWVEMGAIAIANAVDKAQFEQREKRYLEIVAQYQKEEVSNLVKAFAHLVQCWEKRVATGEFSDVLGSTFMMMGMGNASTGQFFTPYEVSRLMAGMLMADHNAHQAQLKQQGFITLQEPACGAGGMVVAAIHALVDSGINYQQALHVTAIDIDRRCVHMTYLQLALLHVPAIIIQGNALLLEVFETWYTPAHILGGWSSRLREQRAVSNVDQLLVPNMKRAGIESSLAEPSRHVVRAIKKGVEAGQMSLF</sequence>
<keyword evidence="3 9" id="KW-0489">Methyltransferase</keyword>
<dbReference type="KEGG" id="aaqu:D3M96_16575"/>
<dbReference type="GO" id="GO:0003677">
    <property type="term" value="F:DNA binding"/>
    <property type="evidence" value="ECO:0007669"/>
    <property type="project" value="InterPro"/>
</dbReference>
<evidence type="ECO:0000313" key="9">
    <source>
        <dbReference type="EMBL" id="AYN22004.1"/>
    </source>
</evidence>
<name>A0A3G2HY58_9BURK</name>
<accession>A0A3G2HY58</accession>
<gene>
    <name evidence="9" type="ORF">D3M96_16575</name>
</gene>
<protein>
    <recommendedName>
        <fullName evidence="2">site-specific DNA-methyltransferase (adenine-specific)</fullName>
        <ecNumber evidence="2">2.1.1.72</ecNumber>
    </recommendedName>
</protein>
<proteinExistence type="inferred from homology"/>
<evidence type="ECO:0000313" key="10">
    <source>
        <dbReference type="Proteomes" id="UP000268070"/>
    </source>
</evidence>